<accession>A0A9N8WNL3</accession>
<dbReference type="EMBL" id="CAJVPZ010001566">
    <property type="protein sequence ID" value="CAG8495254.1"/>
    <property type="molecule type" value="Genomic_DNA"/>
</dbReference>
<dbReference type="AlphaFoldDB" id="A0A9N8WNL3"/>
<protein>
    <submittedName>
        <fullName evidence="1">20167_t:CDS:1</fullName>
    </submittedName>
</protein>
<dbReference type="OrthoDB" id="2488634at2759"/>
<evidence type="ECO:0000313" key="2">
    <source>
        <dbReference type="Proteomes" id="UP000789396"/>
    </source>
</evidence>
<gene>
    <name evidence="1" type="ORF">RFULGI_LOCUS2173</name>
</gene>
<keyword evidence="2" id="KW-1185">Reference proteome</keyword>
<proteinExistence type="predicted"/>
<comment type="caution">
    <text evidence="1">The sequence shown here is derived from an EMBL/GenBank/DDBJ whole genome shotgun (WGS) entry which is preliminary data.</text>
</comment>
<evidence type="ECO:0000313" key="1">
    <source>
        <dbReference type="EMBL" id="CAG8495254.1"/>
    </source>
</evidence>
<reference evidence="1" key="1">
    <citation type="submission" date="2021-06" db="EMBL/GenBank/DDBJ databases">
        <authorList>
            <person name="Kallberg Y."/>
            <person name="Tangrot J."/>
            <person name="Rosling A."/>
        </authorList>
    </citation>
    <scope>NUCLEOTIDE SEQUENCE</scope>
    <source>
        <strain evidence="1">IN212</strain>
    </source>
</reference>
<organism evidence="1 2">
    <name type="scientific">Racocetra fulgida</name>
    <dbReference type="NCBI Taxonomy" id="60492"/>
    <lineage>
        <taxon>Eukaryota</taxon>
        <taxon>Fungi</taxon>
        <taxon>Fungi incertae sedis</taxon>
        <taxon>Mucoromycota</taxon>
        <taxon>Glomeromycotina</taxon>
        <taxon>Glomeromycetes</taxon>
        <taxon>Diversisporales</taxon>
        <taxon>Gigasporaceae</taxon>
        <taxon>Racocetra</taxon>
    </lineage>
</organism>
<dbReference type="Proteomes" id="UP000789396">
    <property type="component" value="Unassembled WGS sequence"/>
</dbReference>
<sequence>MKFYTDIKANNNVVILFDNNTEEFLESIEKYEPIVHYLTDKEELHESHSLNISKHQIYLIGIHTGRDKSGFTDSAFAQPIEFILNNSPFEIHLVGI</sequence>
<name>A0A9N8WNL3_9GLOM</name>